<dbReference type="InterPro" id="IPR052579">
    <property type="entry name" value="Zinc_finger_SWIM"/>
</dbReference>
<evidence type="ECO:0000313" key="3">
    <source>
        <dbReference type="Proteomes" id="UP000198211"/>
    </source>
</evidence>
<organism evidence="2 3">
    <name type="scientific">Phytophthora megakarya</name>
    <dbReference type="NCBI Taxonomy" id="4795"/>
    <lineage>
        <taxon>Eukaryota</taxon>
        <taxon>Sar</taxon>
        <taxon>Stramenopiles</taxon>
        <taxon>Oomycota</taxon>
        <taxon>Peronosporomycetes</taxon>
        <taxon>Peronosporales</taxon>
        <taxon>Peronosporaceae</taxon>
        <taxon>Phytophthora</taxon>
    </lineage>
</organism>
<dbReference type="PANTHER" id="PTHR31569">
    <property type="entry name" value="SWIM-TYPE DOMAIN-CONTAINING PROTEIN"/>
    <property type="match status" value="1"/>
</dbReference>
<dbReference type="PANTHER" id="PTHR31569:SF4">
    <property type="entry name" value="SWIM-TYPE DOMAIN-CONTAINING PROTEIN"/>
    <property type="match status" value="1"/>
</dbReference>
<keyword evidence="3" id="KW-1185">Reference proteome</keyword>
<dbReference type="EMBL" id="NBNE01000882">
    <property type="protein sequence ID" value="OWZ16719.1"/>
    <property type="molecule type" value="Genomic_DNA"/>
</dbReference>
<comment type="caution">
    <text evidence="2">The sequence shown here is derived from an EMBL/GenBank/DDBJ whole genome shotgun (WGS) entry which is preliminary data.</text>
</comment>
<evidence type="ECO:0000313" key="2">
    <source>
        <dbReference type="EMBL" id="OWZ16719.1"/>
    </source>
</evidence>
<proteinExistence type="predicted"/>
<dbReference type="InterPro" id="IPR048324">
    <property type="entry name" value="ZSWIM1-3_RNaseH-like"/>
</dbReference>
<dbReference type="Pfam" id="PF21056">
    <property type="entry name" value="ZSWIM1-3_RNaseH-like"/>
    <property type="match status" value="1"/>
</dbReference>
<dbReference type="OrthoDB" id="166650at2759"/>
<accession>A0A225WHZ1</accession>
<protein>
    <recommendedName>
        <fullName evidence="1">ZSWIM1/3 RNaseH-like domain-containing protein</fullName>
    </recommendedName>
</protein>
<gene>
    <name evidence="2" type="ORF">PHMEG_0009443</name>
</gene>
<name>A0A225WHZ1_9STRA</name>
<reference evidence="3" key="1">
    <citation type="submission" date="2017-03" db="EMBL/GenBank/DDBJ databases">
        <title>Phytopthora megakarya and P. palmivora, two closely related causual agents of cacao black pod achieved similar genome size and gene model numbers by different mechanisms.</title>
        <authorList>
            <person name="Ali S."/>
            <person name="Shao J."/>
            <person name="Larry D.J."/>
            <person name="Kronmiller B."/>
            <person name="Shen D."/>
            <person name="Strem M.D."/>
            <person name="Melnick R.L."/>
            <person name="Guiltinan M.J."/>
            <person name="Tyler B.M."/>
            <person name="Meinhardt L.W."/>
            <person name="Bailey B.A."/>
        </authorList>
    </citation>
    <scope>NUCLEOTIDE SEQUENCE [LARGE SCALE GENOMIC DNA]</scope>
    <source>
        <strain evidence="3">zdho120</strain>
    </source>
</reference>
<sequence>MSQELDKSQLARNFIRKLRGESTSRSRLKIMLDTLAAEKDCDVLEIRDQTELTCAIVVQSSVQKLAFEHWGETLAFDRTHGTNTTLERSLVATTLTDRGFPVLDVMSLNEKAVTLRKCFDFFKTTNRPWTKIKSLVIDNIMLSGDFLRNVSRSHRVAVSVSRHHVQKKNFCKPVQAEADQDAIQFLFAKILYSNTYFAYFRAFKAFCSFCDAGHKSVRQYFDKNCKVFSAGNTTTNRIESNWHLIKQLLGMKTAIDQAVRGVLMRQANVASHFLYILHRHNSRC</sequence>
<feature type="domain" description="ZSWIM1/3 RNaseH-like" evidence="1">
    <location>
        <begin position="42"/>
        <end position="149"/>
    </location>
</feature>
<dbReference type="Proteomes" id="UP000198211">
    <property type="component" value="Unassembled WGS sequence"/>
</dbReference>
<evidence type="ECO:0000259" key="1">
    <source>
        <dbReference type="Pfam" id="PF21056"/>
    </source>
</evidence>
<dbReference type="AlphaFoldDB" id="A0A225WHZ1"/>